<gene>
    <name evidence="8" type="primary">crtQ</name>
    <name evidence="8" type="ORF">Poly59_58600</name>
</gene>
<keyword evidence="2" id="KW-1003">Cell membrane</keyword>
<evidence type="ECO:0000256" key="3">
    <source>
        <dbReference type="ARBA" id="ARBA00022676"/>
    </source>
</evidence>
<feature type="transmembrane region" description="Helical" evidence="6">
    <location>
        <begin position="283"/>
        <end position="306"/>
    </location>
</feature>
<proteinExistence type="predicted"/>
<protein>
    <submittedName>
        <fullName evidence="8">4,4'-diaponeurosporenoate glycosyltransferase</fullName>
        <ecNumber evidence="8">2.4.1.-</ecNumber>
    </submittedName>
</protein>
<keyword evidence="3 8" id="KW-0328">Glycosyltransferase</keyword>
<dbReference type="RefSeq" id="WP_146537320.1">
    <property type="nucleotide sequence ID" value="NZ_SJPX01000006.1"/>
</dbReference>
<evidence type="ECO:0000259" key="7">
    <source>
        <dbReference type="Pfam" id="PF00535"/>
    </source>
</evidence>
<keyword evidence="6" id="KW-1133">Transmembrane helix</keyword>
<dbReference type="PANTHER" id="PTHR43646:SF2">
    <property type="entry name" value="GLYCOSYLTRANSFERASE 2-LIKE DOMAIN-CONTAINING PROTEIN"/>
    <property type="match status" value="1"/>
</dbReference>
<dbReference type="GO" id="GO:0016757">
    <property type="term" value="F:glycosyltransferase activity"/>
    <property type="evidence" value="ECO:0007669"/>
    <property type="project" value="UniProtKB-KW"/>
</dbReference>
<keyword evidence="5 6" id="KW-0472">Membrane</keyword>
<evidence type="ECO:0000313" key="8">
    <source>
        <dbReference type="EMBL" id="TWU46886.1"/>
    </source>
</evidence>
<dbReference type="EC" id="2.4.1.-" evidence="8"/>
<dbReference type="Proteomes" id="UP000317977">
    <property type="component" value="Unassembled WGS sequence"/>
</dbReference>
<dbReference type="EMBL" id="SJPX01000006">
    <property type="protein sequence ID" value="TWU46886.1"/>
    <property type="molecule type" value="Genomic_DNA"/>
</dbReference>
<dbReference type="Pfam" id="PF00535">
    <property type="entry name" value="Glycos_transf_2"/>
    <property type="match status" value="1"/>
</dbReference>
<organism evidence="8 9">
    <name type="scientific">Rubripirellula reticaptiva</name>
    <dbReference type="NCBI Taxonomy" id="2528013"/>
    <lineage>
        <taxon>Bacteria</taxon>
        <taxon>Pseudomonadati</taxon>
        <taxon>Planctomycetota</taxon>
        <taxon>Planctomycetia</taxon>
        <taxon>Pirellulales</taxon>
        <taxon>Pirellulaceae</taxon>
        <taxon>Rubripirellula</taxon>
    </lineage>
</organism>
<reference evidence="8 9" key="1">
    <citation type="submission" date="2019-02" db="EMBL/GenBank/DDBJ databases">
        <title>Deep-cultivation of Planctomycetes and their phenomic and genomic characterization uncovers novel biology.</title>
        <authorList>
            <person name="Wiegand S."/>
            <person name="Jogler M."/>
            <person name="Boedeker C."/>
            <person name="Pinto D."/>
            <person name="Vollmers J."/>
            <person name="Rivas-Marin E."/>
            <person name="Kohn T."/>
            <person name="Peeters S.H."/>
            <person name="Heuer A."/>
            <person name="Rast P."/>
            <person name="Oberbeckmann S."/>
            <person name="Bunk B."/>
            <person name="Jeske O."/>
            <person name="Meyerdierks A."/>
            <person name="Storesund J.E."/>
            <person name="Kallscheuer N."/>
            <person name="Luecker S."/>
            <person name="Lage O.M."/>
            <person name="Pohl T."/>
            <person name="Merkel B.J."/>
            <person name="Hornburger P."/>
            <person name="Mueller R.-W."/>
            <person name="Bruemmer F."/>
            <person name="Labrenz M."/>
            <person name="Spormann A.M."/>
            <person name="Op Den Camp H."/>
            <person name="Overmann J."/>
            <person name="Amann R."/>
            <person name="Jetten M.S.M."/>
            <person name="Mascher T."/>
            <person name="Medema M.H."/>
            <person name="Devos D.P."/>
            <person name="Kaster A.-K."/>
            <person name="Ovreas L."/>
            <person name="Rohde M."/>
            <person name="Galperin M.Y."/>
            <person name="Jogler C."/>
        </authorList>
    </citation>
    <scope>NUCLEOTIDE SEQUENCE [LARGE SCALE GENOMIC DNA]</scope>
    <source>
        <strain evidence="8 9">Poly59</strain>
    </source>
</reference>
<dbReference type="InterPro" id="IPR001173">
    <property type="entry name" value="Glyco_trans_2-like"/>
</dbReference>
<dbReference type="GO" id="GO:0005886">
    <property type="term" value="C:plasma membrane"/>
    <property type="evidence" value="ECO:0007669"/>
    <property type="project" value="UniProtKB-SubCell"/>
</dbReference>
<name>A0A5C6EH11_9BACT</name>
<evidence type="ECO:0000313" key="9">
    <source>
        <dbReference type="Proteomes" id="UP000317977"/>
    </source>
</evidence>
<dbReference type="AlphaFoldDB" id="A0A5C6EH11"/>
<evidence type="ECO:0000256" key="4">
    <source>
        <dbReference type="ARBA" id="ARBA00022679"/>
    </source>
</evidence>
<evidence type="ECO:0000256" key="6">
    <source>
        <dbReference type="SAM" id="Phobius"/>
    </source>
</evidence>
<accession>A0A5C6EH11</accession>
<comment type="subcellular location">
    <subcellularLocation>
        <location evidence="1">Cell membrane</location>
    </subcellularLocation>
</comment>
<comment type="caution">
    <text evidence="8">The sequence shown here is derived from an EMBL/GenBank/DDBJ whole genome shotgun (WGS) entry which is preliminary data.</text>
</comment>
<dbReference type="CDD" id="cd00761">
    <property type="entry name" value="Glyco_tranf_GTA_type"/>
    <property type="match status" value="1"/>
</dbReference>
<evidence type="ECO:0000256" key="1">
    <source>
        <dbReference type="ARBA" id="ARBA00004236"/>
    </source>
</evidence>
<feature type="transmembrane region" description="Helical" evidence="6">
    <location>
        <begin position="338"/>
        <end position="359"/>
    </location>
</feature>
<evidence type="ECO:0000256" key="2">
    <source>
        <dbReference type="ARBA" id="ARBA00022475"/>
    </source>
</evidence>
<keyword evidence="4 8" id="KW-0808">Transferase</keyword>
<feature type="transmembrane region" description="Helical" evidence="6">
    <location>
        <begin position="312"/>
        <end position="331"/>
    </location>
</feature>
<keyword evidence="6" id="KW-0812">Transmembrane</keyword>
<sequence length="375" mass="40884">MIVALSLIALVIAMIPMAMFSKNLPLFCDRADALLDRSALNPVQVSVLIPARDEEAAIAKCVSAALASRDVAMEVIVLDDHSTDRTAEVVHELGVADDRVQLITGNPLPSGWNGKQHACFQLAESAKFDRLVFLDADVRLSPEAIAIMAAYQDNKRVHLLSAFPHQETQTWLEKLIIPMMHFILLGFLPLHRMRASTHPSYAAGCGQLFMTTKAAYQRAGTHESIKGSRHDGIKLPRSFRGVGMCTDVIDGTNLAECRMYGNAYEVVQGVLKNASEGIASPTLIVPFTLLLIGSSVLPVAMLIVSLLTHKPIAILISVFAVVIGHMPRAMAAKSFRQPVLGIFLHSFATLIFVSLQWVAFGNSLLGRKVAWRGRV</sequence>
<dbReference type="Gene3D" id="3.90.550.10">
    <property type="entry name" value="Spore Coat Polysaccharide Biosynthesis Protein SpsA, Chain A"/>
    <property type="match status" value="1"/>
</dbReference>
<feature type="domain" description="Glycosyltransferase 2-like" evidence="7">
    <location>
        <begin position="46"/>
        <end position="176"/>
    </location>
</feature>
<keyword evidence="9" id="KW-1185">Reference proteome</keyword>
<dbReference type="InterPro" id="IPR029044">
    <property type="entry name" value="Nucleotide-diphossugar_trans"/>
</dbReference>
<dbReference type="SUPFAM" id="SSF53448">
    <property type="entry name" value="Nucleotide-diphospho-sugar transferases"/>
    <property type="match status" value="1"/>
</dbReference>
<evidence type="ECO:0000256" key="5">
    <source>
        <dbReference type="ARBA" id="ARBA00023136"/>
    </source>
</evidence>
<dbReference type="PANTHER" id="PTHR43646">
    <property type="entry name" value="GLYCOSYLTRANSFERASE"/>
    <property type="match status" value="1"/>
</dbReference>
<dbReference type="OrthoDB" id="9806525at2"/>